<sequence>MDDNAGKEPTRAAVSAFIMKLETVVNDPSTDDIITWKRNVDGSLYEPNCLVVLDKTRFSEDVMPQYFRGSKYCSFIRQLNAYDFSHVGVVNGTDPPMFTHPYFQKDKPELLHKIERRKQDKRTRNATPQEEPKAAKKVDQESGKSACLDHFKENYSRAVTTIRDMLQAAELAGMGYVVVEYAKTFLATQGIIVLSDDDVLFHLETLTKTEIEANYQSASTKKAAFPPKIDAPVTPSSSIATQSTSSTSSSPLNHQDTYHSTSLHFADPATLFGEPDHIDHIDPMDFAILDGLNVDALGDLLTDHL</sequence>
<feature type="compositionally biased region" description="Low complexity" evidence="5">
    <location>
        <begin position="234"/>
        <end position="250"/>
    </location>
</feature>
<dbReference type="PANTHER" id="PTHR10015:SF427">
    <property type="entry name" value="HEAT SHOCK FACTOR PROTEIN"/>
    <property type="match status" value="1"/>
</dbReference>
<keyword evidence="3" id="KW-0539">Nucleus</keyword>
<gene>
    <name evidence="7" type="ORF">THRCLA_01120</name>
</gene>
<name>A0A1W0A9E9_9STRA</name>
<dbReference type="PANTHER" id="PTHR10015">
    <property type="entry name" value="HEAT SHOCK TRANSCRIPTION FACTOR"/>
    <property type="match status" value="1"/>
</dbReference>
<dbReference type="GO" id="GO:0005634">
    <property type="term" value="C:nucleus"/>
    <property type="evidence" value="ECO:0007669"/>
    <property type="project" value="UniProtKB-SubCell"/>
</dbReference>
<evidence type="ECO:0000313" key="7">
    <source>
        <dbReference type="EMBL" id="OQS06848.1"/>
    </source>
</evidence>
<accession>A0A1W0A9E9</accession>
<evidence type="ECO:0000256" key="2">
    <source>
        <dbReference type="ARBA" id="ARBA00023125"/>
    </source>
</evidence>
<keyword evidence="2" id="KW-0238">DNA-binding</keyword>
<feature type="region of interest" description="Disordered" evidence="5">
    <location>
        <begin position="226"/>
        <end position="255"/>
    </location>
</feature>
<dbReference type="SMART" id="SM00415">
    <property type="entry name" value="HSF"/>
    <property type="match status" value="1"/>
</dbReference>
<feature type="compositionally biased region" description="Basic and acidic residues" evidence="5">
    <location>
        <begin position="130"/>
        <end position="142"/>
    </location>
</feature>
<evidence type="ECO:0000256" key="1">
    <source>
        <dbReference type="ARBA" id="ARBA00004123"/>
    </source>
</evidence>
<comment type="caution">
    <text evidence="7">The sequence shown here is derived from an EMBL/GenBank/DDBJ whole genome shotgun (WGS) entry which is preliminary data.</text>
</comment>
<dbReference type="InterPro" id="IPR036388">
    <property type="entry name" value="WH-like_DNA-bd_sf"/>
</dbReference>
<dbReference type="Proteomes" id="UP000243217">
    <property type="component" value="Unassembled WGS sequence"/>
</dbReference>
<comment type="subcellular location">
    <subcellularLocation>
        <location evidence="1">Nucleus</location>
    </subcellularLocation>
</comment>
<dbReference type="OrthoDB" id="77161at2759"/>
<comment type="similarity">
    <text evidence="4">Belongs to the HSF family.</text>
</comment>
<dbReference type="EMBL" id="JNBS01000301">
    <property type="protein sequence ID" value="OQS06848.1"/>
    <property type="molecule type" value="Genomic_DNA"/>
</dbReference>
<reference evidence="7 8" key="1">
    <citation type="journal article" date="2014" name="Genome Biol. Evol.">
        <title>The secreted proteins of Achlya hypogyna and Thraustotheca clavata identify the ancestral oomycete secretome and reveal gene acquisitions by horizontal gene transfer.</title>
        <authorList>
            <person name="Misner I."/>
            <person name="Blouin N."/>
            <person name="Leonard G."/>
            <person name="Richards T.A."/>
            <person name="Lane C.E."/>
        </authorList>
    </citation>
    <scope>NUCLEOTIDE SEQUENCE [LARGE SCALE GENOMIC DNA]</scope>
    <source>
        <strain evidence="7 8">ATCC 34112</strain>
    </source>
</reference>
<dbReference type="AlphaFoldDB" id="A0A1W0A9E9"/>
<feature type="region of interest" description="Disordered" evidence="5">
    <location>
        <begin position="118"/>
        <end position="142"/>
    </location>
</feature>
<keyword evidence="8" id="KW-1185">Reference proteome</keyword>
<dbReference type="GO" id="GO:0003700">
    <property type="term" value="F:DNA-binding transcription factor activity"/>
    <property type="evidence" value="ECO:0007669"/>
    <property type="project" value="InterPro"/>
</dbReference>
<evidence type="ECO:0000313" key="8">
    <source>
        <dbReference type="Proteomes" id="UP000243217"/>
    </source>
</evidence>
<evidence type="ECO:0000259" key="6">
    <source>
        <dbReference type="SMART" id="SM00415"/>
    </source>
</evidence>
<dbReference type="SUPFAM" id="SSF46785">
    <property type="entry name" value="Winged helix' DNA-binding domain"/>
    <property type="match status" value="1"/>
</dbReference>
<dbReference type="InterPro" id="IPR000232">
    <property type="entry name" value="HSF_DNA-bd"/>
</dbReference>
<proteinExistence type="inferred from homology"/>
<dbReference type="GO" id="GO:0043565">
    <property type="term" value="F:sequence-specific DNA binding"/>
    <property type="evidence" value="ECO:0007669"/>
    <property type="project" value="InterPro"/>
</dbReference>
<evidence type="ECO:0000256" key="3">
    <source>
        <dbReference type="ARBA" id="ARBA00023242"/>
    </source>
</evidence>
<organism evidence="7 8">
    <name type="scientific">Thraustotheca clavata</name>
    <dbReference type="NCBI Taxonomy" id="74557"/>
    <lineage>
        <taxon>Eukaryota</taxon>
        <taxon>Sar</taxon>
        <taxon>Stramenopiles</taxon>
        <taxon>Oomycota</taxon>
        <taxon>Saprolegniomycetes</taxon>
        <taxon>Saprolegniales</taxon>
        <taxon>Achlyaceae</taxon>
        <taxon>Thraustotheca</taxon>
    </lineage>
</organism>
<dbReference type="Pfam" id="PF00447">
    <property type="entry name" value="HSF_DNA-bind"/>
    <property type="match status" value="1"/>
</dbReference>
<protein>
    <recommendedName>
        <fullName evidence="6">HSF-type DNA-binding domain-containing protein</fullName>
    </recommendedName>
</protein>
<dbReference type="Gene3D" id="1.10.10.10">
    <property type="entry name" value="Winged helix-like DNA-binding domain superfamily/Winged helix DNA-binding domain"/>
    <property type="match status" value="1"/>
</dbReference>
<evidence type="ECO:0000256" key="5">
    <source>
        <dbReference type="SAM" id="MobiDB-lite"/>
    </source>
</evidence>
<evidence type="ECO:0000256" key="4">
    <source>
        <dbReference type="RuleBase" id="RU004020"/>
    </source>
</evidence>
<dbReference type="STRING" id="74557.A0A1W0A9E9"/>
<feature type="domain" description="HSF-type DNA-binding" evidence="6">
    <location>
        <begin position="13"/>
        <end position="117"/>
    </location>
</feature>
<dbReference type="InterPro" id="IPR036390">
    <property type="entry name" value="WH_DNA-bd_sf"/>
</dbReference>